<comment type="cofactor">
    <cofactor evidence="1">
        <name>[4Fe-4S] cluster</name>
        <dbReference type="ChEBI" id="CHEBI:49883"/>
    </cofactor>
</comment>
<proteinExistence type="predicted"/>
<dbReference type="InterPro" id="IPR036724">
    <property type="entry name" value="Cobalamin-bd_sf"/>
</dbReference>
<evidence type="ECO:0000313" key="8">
    <source>
        <dbReference type="Proteomes" id="UP000229805"/>
    </source>
</evidence>
<keyword evidence="3" id="KW-0479">Metal-binding</keyword>
<dbReference type="InterPro" id="IPR051198">
    <property type="entry name" value="BchE-like"/>
</dbReference>
<evidence type="ECO:0000256" key="2">
    <source>
        <dbReference type="ARBA" id="ARBA00022691"/>
    </source>
</evidence>
<dbReference type="GO" id="GO:0051536">
    <property type="term" value="F:iron-sulfur cluster binding"/>
    <property type="evidence" value="ECO:0007669"/>
    <property type="project" value="UniProtKB-KW"/>
</dbReference>
<dbReference type="GO" id="GO:0031419">
    <property type="term" value="F:cobalamin binding"/>
    <property type="evidence" value="ECO:0007669"/>
    <property type="project" value="InterPro"/>
</dbReference>
<dbReference type="PANTHER" id="PTHR43409">
    <property type="entry name" value="ANAEROBIC MAGNESIUM-PROTOPORPHYRIN IX MONOMETHYL ESTER CYCLASE-RELATED"/>
    <property type="match status" value="1"/>
</dbReference>
<dbReference type="Pfam" id="PF02310">
    <property type="entry name" value="B12-binding"/>
    <property type="match status" value="1"/>
</dbReference>
<comment type="caution">
    <text evidence="7">The sequence shown here is derived from an EMBL/GenBank/DDBJ whole genome shotgun (WGS) entry which is preliminary data.</text>
</comment>
<protein>
    <recommendedName>
        <fullName evidence="6">B12-binding domain-containing protein</fullName>
    </recommendedName>
</protein>
<sequence length="228" mass="25818">MKMKILLLNPPFKGKFSRSSRSPAVTRGGTIYYPIWLAYCAGVLDNAGFEIKIIDSPAQKFDLEKTLRLAQEFNPDLIIIDTSTPSIKNDIRAAEAIKNRLSETFITLVGTHPSALPEETLRLSDKINAVAKGEYDYTIRDLARCLKNNEDLKKVDGLIFRDGENIIHNKPRELIQNPNELPFVSSVYKKYLNIKNYFFAASDYPMVMIMTGRGCAYRCFFAISANFS</sequence>
<dbReference type="GO" id="GO:0046872">
    <property type="term" value="F:metal ion binding"/>
    <property type="evidence" value="ECO:0007669"/>
    <property type="project" value="UniProtKB-KW"/>
</dbReference>
<dbReference type="PANTHER" id="PTHR43409:SF16">
    <property type="entry name" value="SLR0320 PROTEIN"/>
    <property type="match status" value="1"/>
</dbReference>
<evidence type="ECO:0000256" key="4">
    <source>
        <dbReference type="ARBA" id="ARBA00023004"/>
    </source>
</evidence>
<keyword evidence="4" id="KW-0408">Iron</keyword>
<dbReference type="AlphaFoldDB" id="A0A2M7ULU9"/>
<evidence type="ECO:0000256" key="5">
    <source>
        <dbReference type="ARBA" id="ARBA00023014"/>
    </source>
</evidence>
<dbReference type="EMBL" id="PFOG01000001">
    <property type="protein sequence ID" value="PIZ72709.1"/>
    <property type="molecule type" value="Genomic_DNA"/>
</dbReference>
<dbReference type="SUPFAM" id="SSF52242">
    <property type="entry name" value="Cobalamin (vitamin B12)-binding domain"/>
    <property type="match status" value="1"/>
</dbReference>
<dbReference type="Gene3D" id="3.40.50.280">
    <property type="entry name" value="Cobalamin-binding domain"/>
    <property type="match status" value="1"/>
</dbReference>
<feature type="domain" description="B12-binding" evidence="6">
    <location>
        <begin position="19"/>
        <end position="153"/>
    </location>
</feature>
<evidence type="ECO:0000259" key="6">
    <source>
        <dbReference type="PROSITE" id="PS51332"/>
    </source>
</evidence>
<organism evidence="7 8">
    <name type="scientific">Candidatus Portnoybacteria bacterium CG_4_10_14_0_2_um_filter_44_20</name>
    <dbReference type="NCBI Taxonomy" id="1974799"/>
    <lineage>
        <taxon>Bacteria</taxon>
        <taxon>Candidatus Portnoyibacteriota</taxon>
    </lineage>
</organism>
<dbReference type="CDD" id="cd02068">
    <property type="entry name" value="radical_SAM_B12_BD"/>
    <property type="match status" value="1"/>
</dbReference>
<dbReference type="GO" id="GO:0005829">
    <property type="term" value="C:cytosol"/>
    <property type="evidence" value="ECO:0007669"/>
    <property type="project" value="TreeGrafter"/>
</dbReference>
<evidence type="ECO:0000313" key="7">
    <source>
        <dbReference type="EMBL" id="PIZ72709.1"/>
    </source>
</evidence>
<keyword evidence="2" id="KW-0949">S-adenosyl-L-methionine</keyword>
<accession>A0A2M7ULU9</accession>
<dbReference type="Proteomes" id="UP000229805">
    <property type="component" value="Unassembled WGS sequence"/>
</dbReference>
<gene>
    <name evidence="7" type="ORF">COY11_00015</name>
</gene>
<reference evidence="8" key="1">
    <citation type="submission" date="2017-09" db="EMBL/GenBank/DDBJ databases">
        <title>Depth-based differentiation of microbial function through sediment-hosted aquifers and enrichment of novel symbionts in the deep terrestrial subsurface.</title>
        <authorList>
            <person name="Probst A.J."/>
            <person name="Ladd B."/>
            <person name="Jarett J.K."/>
            <person name="Geller-Mcgrath D.E."/>
            <person name="Sieber C.M.K."/>
            <person name="Emerson J.B."/>
            <person name="Anantharaman K."/>
            <person name="Thomas B.C."/>
            <person name="Malmstrom R."/>
            <person name="Stieglmeier M."/>
            <person name="Klingl A."/>
            <person name="Woyke T."/>
            <person name="Ryan C.M."/>
            <person name="Banfield J.F."/>
        </authorList>
    </citation>
    <scope>NUCLEOTIDE SEQUENCE [LARGE SCALE GENOMIC DNA]</scope>
</reference>
<evidence type="ECO:0000256" key="1">
    <source>
        <dbReference type="ARBA" id="ARBA00001966"/>
    </source>
</evidence>
<dbReference type="InterPro" id="IPR006158">
    <property type="entry name" value="Cobalamin-bd"/>
</dbReference>
<name>A0A2M7ULU9_9BACT</name>
<keyword evidence="5" id="KW-0411">Iron-sulfur</keyword>
<evidence type="ECO:0000256" key="3">
    <source>
        <dbReference type="ARBA" id="ARBA00022723"/>
    </source>
</evidence>
<dbReference type="PROSITE" id="PS51332">
    <property type="entry name" value="B12_BINDING"/>
    <property type="match status" value="1"/>
</dbReference>